<dbReference type="PANTHER" id="PTHR11575:SF6">
    <property type="entry name" value="2',3'-CYCLIC-NUCLEOTIDE 2'-PHOSPHODIESTERASE_3'-NUCLEOTIDASE"/>
    <property type="match status" value="1"/>
</dbReference>
<dbReference type="InterPro" id="IPR029052">
    <property type="entry name" value="Metallo-depent_PP-like"/>
</dbReference>
<dbReference type="PANTHER" id="PTHR11575">
    <property type="entry name" value="5'-NUCLEOTIDASE-RELATED"/>
    <property type="match status" value="1"/>
</dbReference>
<keyword evidence="6" id="KW-1185">Reference proteome</keyword>
<dbReference type="Pfam" id="PF02872">
    <property type="entry name" value="5_nucleotid_C"/>
    <property type="match status" value="1"/>
</dbReference>
<evidence type="ECO:0000259" key="3">
    <source>
        <dbReference type="Pfam" id="PF00149"/>
    </source>
</evidence>
<dbReference type="Proteomes" id="UP001210339">
    <property type="component" value="Chromosome"/>
</dbReference>
<dbReference type="SUPFAM" id="SSF56300">
    <property type="entry name" value="Metallo-dependent phosphatases"/>
    <property type="match status" value="1"/>
</dbReference>
<keyword evidence="1" id="KW-0732">Signal</keyword>
<organism evidence="5 6">
    <name type="scientific">Peptoniphilus equinus</name>
    <dbReference type="NCBI Taxonomy" id="3016343"/>
    <lineage>
        <taxon>Bacteria</taxon>
        <taxon>Bacillati</taxon>
        <taxon>Bacillota</taxon>
        <taxon>Tissierellia</taxon>
        <taxon>Tissierellales</taxon>
        <taxon>Peptoniphilaceae</taxon>
        <taxon>Peptoniphilus</taxon>
    </lineage>
</organism>
<evidence type="ECO:0000256" key="1">
    <source>
        <dbReference type="ARBA" id="ARBA00022729"/>
    </source>
</evidence>
<proteinExistence type="inferred from homology"/>
<name>A0ABY7QSV0_9FIRM</name>
<dbReference type="InterPro" id="IPR008334">
    <property type="entry name" value="5'-Nucleotdase_C"/>
</dbReference>
<protein>
    <submittedName>
        <fullName evidence="5">5'-nucleotidase C-terminal domain-containing protein</fullName>
    </submittedName>
</protein>
<reference evidence="5 6" key="1">
    <citation type="submission" date="2023-01" db="EMBL/GenBank/DDBJ databases">
        <authorList>
            <person name="Lee S.H."/>
            <person name="Jung H.S."/>
            <person name="Yun J.U."/>
        </authorList>
    </citation>
    <scope>NUCLEOTIDE SEQUENCE [LARGE SCALE GENOMIC DNA]</scope>
    <source>
        <strain evidence="5 6">CBA3646</strain>
    </source>
</reference>
<dbReference type="InterPro" id="IPR004843">
    <property type="entry name" value="Calcineurin-like_PHP"/>
</dbReference>
<dbReference type="Gene3D" id="3.60.21.10">
    <property type="match status" value="1"/>
</dbReference>
<evidence type="ECO:0000313" key="6">
    <source>
        <dbReference type="Proteomes" id="UP001210339"/>
    </source>
</evidence>
<comment type="similarity">
    <text evidence="2">Belongs to the 5'-nucleotidase family.</text>
</comment>
<dbReference type="PRINTS" id="PR01607">
    <property type="entry name" value="APYRASEFAMLY"/>
</dbReference>
<sequence length="477" mass="53348">MMKLFYTSDVHGSYFATDYTSRDSLPTGLISMIRNVNADVKIDGGDTLQGNALSYFLAERSDFAVHGKIFTALGYDYIALGNHDFNFGYDGLKAFLSTAPQAICANLVDQRGELSVAPYVIVHHQGCTYGITSVVTDWVTIWDKDNLEGLTITDPFEAAKAMHAKLSRCDVTLLIYHGGYERDLATDTLLETTGENIGCQLIDELDYDMVLTAHQHQFTPGQWRNHSFTLQNQANAQSAFLIDINRSQDDLAIDSTPCTVQGIATLPSFDGLNDQVQNYLDQPLATLSRDYLPEDHLTMALHGSDLANLINKILLTYFDADVSLVAFANDITGLKRDLTIRDVLNTYKFTNLLEVVTIDVATLKAAINHNIDYVLKDGDHFKINPKYVLPKVEHYNFDFFYGVDYTVNYDATPRVSTLYKDGRPLDDKDTLRLLINSYRKSGAGGFSMYTDLPVVATSDKDVVELLINYFKQHGDTF</sequence>
<dbReference type="EMBL" id="CP115667">
    <property type="protein sequence ID" value="WBW49365.1"/>
    <property type="molecule type" value="Genomic_DNA"/>
</dbReference>
<accession>A0ABY7QSV0</accession>
<dbReference type="Pfam" id="PF00149">
    <property type="entry name" value="Metallophos"/>
    <property type="match status" value="1"/>
</dbReference>
<feature type="domain" description="Calcineurin-like phosphoesterase" evidence="3">
    <location>
        <begin position="2"/>
        <end position="217"/>
    </location>
</feature>
<dbReference type="RefSeq" id="WP_271190897.1">
    <property type="nucleotide sequence ID" value="NZ_CP115667.1"/>
</dbReference>
<evidence type="ECO:0000259" key="4">
    <source>
        <dbReference type="Pfam" id="PF02872"/>
    </source>
</evidence>
<dbReference type="Gene3D" id="3.90.780.10">
    <property type="entry name" value="5'-Nucleotidase, C-terminal domain"/>
    <property type="match status" value="1"/>
</dbReference>
<keyword evidence="2" id="KW-0547">Nucleotide-binding</keyword>
<feature type="domain" description="5'-Nucleotidase C-terminal" evidence="4">
    <location>
        <begin position="302"/>
        <end position="450"/>
    </location>
</feature>
<dbReference type="InterPro" id="IPR006179">
    <property type="entry name" value="5_nucleotidase/apyrase"/>
</dbReference>
<keyword evidence="2" id="KW-0378">Hydrolase</keyword>
<gene>
    <name evidence="5" type="ORF">O6R05_04975</name>
</gene>
<dbReference type="InterPro" id="IPR036907">
    <property type="entry name" value="5'-Nucleotdase_C_sf"/>
</dbReference>
<dbReference type="SUPFAM" id="SSF55816">
    <property type="entry name" value="5'-nucleotidase (syn. UDP-sugar hydrolase), C-terminal domain"/>
    <property type="match status" value="1"/>
</dbReference>
<evidence type="ECO:0000313" key="5">
    <source>
        <dbReference type="EMBL" id="WBW49365.1"/>
    </source>
</evidence>
<evidence type="ECO:0000256" key="2">
    <source>
        <dbReference type="RuleBase" id="RU362119"/>
    </source>
</evidence>